<reference evidence="6 7" key="1">
    <citation type="submission" date="2014-04" db="EMBL/GenBank/DDBJ databases">
        <authorList>
            <consortium name="International Citrus Genome Consortium"/>
            <person name="Gmitter F."/>
            <person name="Chen C."/>
            <person name="Farmerie W."/>
            <person name="Harkins T."/>
            <person name="Desany B."/>
            <person name="Mohiuddin M."/>
            <person name="Kodira C."/>
            <person name="Borodovsky M."/>
            <person name="Lomsadze A."/>
            <person name="Burns P."/>
            <person name="Jenkins J."/>
            <person name="Prochnik S."/>
            <person name="Shu S."/>
            <person name="Chapman J."/>
            <person name="Pitluck S."/>
            <person name="Schmutz J."/>
            <person name="Rokhsar D."/>
        </authorList>
    </citation>
    <scope>NUCLEOTIDE SEQUENCE</scope>
</reference>
<keyword evidence="4 5" id="KW-0472">Membrane</keyword>
<organism evidence="6 7">
    <name type="scientific">Citrus sinensis</name>
    <name type="common">Sweet orange</name>
    <name type="synonym">Citrus aurantium var. sinensis</name>
    <dbReference type="NCBI Taxonomy" id="2711"/>
    <lineage>
        <taxon>Eukaryota</taxon>
        <taxon>Viridiplantae</taxon>
        <taxon>Streptophyta</taxon>
        <taxon>Embryophyta</taxon>
        <taxon>Tracheophyta</taxon>
        <taxon>Spermatophyta</taxon>
        <taxon>Magnoliopsida</taxon>
        <taxon>eudicotyledons</taxon>
        <taxon>Gunneridae</taxon>
        <taxon>Pentapetalae</taxon>
        <taxon>rosids</taxon>
        <taxon>malvids</taxon>
        <taxon>Sapindales</taxon>
        <taxon>Rutaceae</taxon>
        <taxon>Aurantioideae</taxon>
        <taxon>Citrus</taxon>
    </lineage>
</organism>
<dbReference type="Proteomes" id="UP000027120">
    <property type="component" value="Unassembled WGS sequence"/>
</dbReference>
<dbReference type="EMBL" id="KK784875">
    <property type="protein sequence ID" value="KDO82557.1"/>
    <property type="molecule type" value="Genomic_DNA"/>
</dbReference>
<keyword evidence="3 5" id="KW-1133">Transmembrane helix</keyword>
<feature type="transmembrane region" description="Helical" evidence="5">
    <location>
        <begin position="204"/>
        <end position="223"/>
    </location>
</feature>
<dbReference type="SUPFAM" id="SSF103481">
    <property type="entry name" value="Multidrug resistance efflux transporter EmrE"/>
    <property type="match status" value="2"/>
</dbReference>
<feature type="transmembrane region" description="Helical" evidence="5">
    <location>
        <begin position="170"/>
        <end position="192"/>
    </location>
</feature>
<evidence type="ECO:0000256" key="2">
    <source>
        <dbReference type="ARBA" id="ARBA00022692"/>
    </source>
</evidence>
<comment type="subcellular location">
    <subcellularLocation>
        <location evidence="1">Membrane</location>
        <topology evidence="1">Multi-pass membrane protein</topology>
    </subcellularLocation>
</comment>
<dbReference type="InterPro" id="IPR030184">
    <property type="entry name" value="WAT1-related"/>
</dbReference>
<feature type="transmembrane region" description="Helical" evidence="5">
    <location>
        <begin position="136"/>
        <end position="158"/>
    </location>
</feature>
<dbReference type="GO" id="GO:0016020">
    <property type="term" value="C:membrane"/>
    <property type="evidence" value="ECO:0007669"/>
    <property type="project" value="InterPro"/>
</dbReference>
<dbReference type="GO" id="GO:0022857">
    <property type="term" value="F:transmembrane transporter activity"/>
    <property type="evidence" value="ECO:0007669"/>
    <property type="project" value="InterPro"/>
</dbReference>
<keyword evidence="7" id="KW-1185">Reference proteome</keyword>
<dbReference type="PANTHER" id="PTHR31218">
    <property type="entry name" value="WAT1-RELATED PROTEIN"/>
    <property type="match status" value="1"/>
</dbReference>
<evidence type="ECO:0000313" key="6">
    <source>
        <dbReference type="EMBL" id="KDO82557.1"/>
    </source>
</evidence>
<gene>
    <name evidence="6" type="ORF">CISIN_1g018400mg</name>
</gene>
<dbReference type="AlphaFoldDB" id="A0A067H4C0"/>
<evidence type="ECO:0000256" key="4">
    <source>
        <dbReference type="ARBA" id="ARBA00023136"/>
    </source>
</evidence>
<name>A0A067H4C0_CITSI</name>
<evidence type="ECO:0000256" key="5">
    <source>
        <dbReference type="SAM" id="Phobius"/>
    </source>
</evidence>
<feature type="transmembrane region" description="Helical" evidence="5">
    <location>
        <begin position="235"/>
        <end position="255"/>
    </location>
</feature>
<keyword evidence="2 5" id="KW-0812">Transmembrane</keyword>
<feature type="transmembrane region" description="Helical" evidence="5">
    <location>
        <begin position="30"/>
        <end position="52"/>
    </location>
</feature>
<feature type="transmembrane region" description="Helical" evidence="5">
    <location>
        <begin position="94"/>
        <end position="112"/>
    </location>
</feature>
<proteinExistence type="predicted"/>
<evidence type="ECO:0000313" key="7">
    <source>
        <dbReference type="Proteomes" id="UP000027120"/>
    </source>
</evidence>
<protein>
    <submittedName>
        <fullName evidence="6">Uncharacterized protein</fullName>
    </submittedName>
</protein>
<sequence>MSSLSILMPSPVSFFFSVPSYSTERPQLTFSILCSFFLLSVFGCSSQIFSFVGIQYSSPTLSTAMLNLIPAFTFVLAIIFRLEKLNWENKSSQAKSLGTFASIGGAFVVTFYKGPPLIGELSHSGSPRRLLLSPQLSWILGGFFLAAEAFMNSAWFILQALILRKFAAVLIIMFYLFFFNTILSTAFALIVVSEPSDWKLGLDIGLVAVLYSAVIGTGFRVGLCTWCLSRTGPLYVSMFKPLAIVFSIVMDVVIVGDAFCLGSLIGAMIIVAGFYAVMWGKSKEEKTTEDCGLGSVNSSREKVPLLQNRIEEN</sequence>
<evidence type="ECO:0000256" key="3">
    <source>
        <dbReference type="ARBA" id="ARBA00022989"/>
    </source>
</evidence>
<feature type="transmembrane region" description="Helical" evidence="5">
    <location>
        <begin position="64"/>
        <end position="82"/>
    </location>
</feature>
<dbReference type="InterPro" id="IPR037185">
    <property type="entry name" value="EmrE-like"/>
</dbReference>
<accession>A0A067H4C0</accession>
<evidence type="ECO:0000256" key="1">
    <source>
        <dbReference type="ARBA" id="ARBA00004141"/>
    </source>
</evidence>
<feature type="transmembrane region" description="Helical" evidence="5">
    <location>
        <begin position="261"/>
        <end position="279"/>
    </location>
</feature>